<evidence type="ECO:0000313" key="1">
    <source>
        <dbReference type="EMBL" id="KAJ8667252.1"/>
    </source>
</evidence>
<keyword evidence="2" id="KW-1185">Reference proteome</keyword>
<proteinExistence type="predicted"/>
<protein>
    <submittedName>
        <fullName evidence="1">Uncharacterized protein</fullName>
    </submittedName>
</protein>
<evidence type="ECO:0000313" key="2">
    <source>
        <dbReference type="Proteomes" id="UP001239111"/>
    </source>
</evidence>
<organism evidence="1 2">
    <name type="scientific">Eretmocerus hayati</name>
    <dbReference type="NCBI Taxonomy" id="131215"/>
    <lineage>
        <taxon>Eukaryota</taxon>
        <taxon>Metazoa</taxon>
        <taxon>Ecdysozoa</taxon>
        <taxon>Arthropoda</taxon>
        <taxon>Hexapoda</taxon>
        <taxon>Insecta</taxon>
        <taxon>Pterygota</taxon>
        <taxon>Neoptera</taxon>
        <taxon>Endopterygota</taxon>
        <taxon>Hymenoptera</taxon>
        <taxon>Apocrita</taxon>
        <taxon>Proctotrupomorpha</taxon>
        <taxon>Chalcidoidea</taxon>
        <taxon>Aphelinidae</taxon>
        <taxon>Aphelininae</taxon>
        <taxon>Eretmocerus</taxon>
    </lineage>
</organism>
<dbReference type="Proteomes" id="UP001239111">
    <property type="component" value="Chromosome 4"/>
</dbReference>
<name>A0ACC2N869_9HYME</name>
<dbReference type="EMBL" id="CM056744">
    <property type="protein sequence ID" value="KAJ8667252.1"/>
    <property type="molecule type" value="Genomic_DNA"/>
</dbReference>
<accession>A0ACC2N869</accession>
<sequence>MEKCLELDVKVPKLEAKEMFLSLEHIYKKDMSEMRVKSMERVWSERTAKEILELAEGGEKVYETDLGLKQMPKHSVKGAHAIQFLDELLDLLNGAVDTDRDKTNQRPITEGSGKII</sequence>
<comment type="caution">
    <text evidence="1">The sequence shown here is derived from an EMBL/GenBank/DDBJ whole genome shotgun (WGS) entry which is preliminary data.</text>
</comment>
<gene>
    <name evidence="1" type="ORF">QAD02_008914</name>
</gene>
<reference evidence="1" key="1">
    <citation type="submission" date="2023-04" db="EMBL/GenBank/DDBJ databases">
        <title>A chromosome-level genome assembly of the parasitoid wasp Eretmocerus hayati.</title>
        <authorList>
            <person name="Zhong Y."/>
            <person name="Liu S."/>
            <person name="Liu Y."/>
        </authorList>
    </citation>
    <scope>NUCLEOTIDE SEQUENCE</scope>
    <source>
        <strain evidence="1">ZJU_SS_LIU_2023</strain>
    </source>
</reference>